<proteinExistence type="predicted"/>
<evidence type="ECO:0000259" key="2">
    <source>
        <dbReference type="Pfam" id="PF03713"/>
    </source>
</evidence>
<dbReference type="InterPro" id="IPR005183">
    <property type="entry name" value="DUF305_CopM-like"/>
</dbReference>
<dbReference type="Gene3D" id="1.20.1260.10">
    <property type="match status" value="1"/>
</dbReference>
<dbReference type="Proteomes" id="UP000614047">
    <property type="component" value="Unassembled WGS sequence"/>
</dbReference>
<evidence type="ECO:0000256" key="1">
    <source>
        <dbReference type="SAM" id="MobiDB-lite"/>
    </source>
</evidence>
<evidence type="ECO:0000313" key="4">
    <source>
        <dbReference type="Proteomes" id="UP000614047"/>
    </source>
</evidence>
<protein>
    <submittedName>
        <fullName evidence="3">Uncharacterized protein (DUF305 family)</fullName>
    </submittedName>
</protein>
<organism evidence="3 4">
    <name type="scientific">Actinomadura viridis</name>
    <dbReference type="NCBI Taxonomy" id="58110"/>
    <lineage>
        <taxon>Bacteria</taxon>
        <taxon>Bacillati</taxon>
        <taxon>Actinomycetota</taxon>
        <taxon>Actinomycetes</taxon>
        <taxon>Streptosporangiales</taxon>
        <taxon>Thermomonosporaceae</taxon>
        <taxon>Actinomadura</taxon>
    </lineage>
</organism>
<name>A0A931DBK2_9ACTN</name>
<evidence type="ECO:0000313" key="3">
    <source>
        <dbReference type="EMBL" id="MBG6088064.1"/>
    </source>
</evidence>
<gene>
    <name evidence="3" type="ORF">IW256_002177</name>
</gene>
<dbReference type="EMBL" id="JADOUA010000001">
    <property type="protein sequence ID" value="MBG6088064.1"/>
    <property type="molecule type" value="Genomic_DNA"/>
</dbReference>
<dbReference type="PROSITE" id="PS51257">
    <property type="entry name" value="PROKAR_LIPOPROTEIN"/>
    <property type="match status" value="1"/>
</dbReference>
<feature type="compositionally biased region" description="Gly residues" evidence="1">
    <location>
        <begin position="125"/>
        <end position="135"/>
    </location>
</feature>
<reference evidence="3" key="1">
    <citation type="submission" date="2020-11" db="EMBL/GenBank/DDBJ databases">
        <title>Sequencing the genomes of 1000 actinobacteria strains.</title>
        <authorList>
            <person name="Klenk H.-P."/>
        </authorList>
    </citation>
    <scope>NUCLEOTIDE SEQUENCE</scope>
    <source>
        <strain evidence="3">DSM 43175</strain>
    </source>
</reference>
<comment type="caution">
    <text evidence="3">The sequence shown here is derived from an EMBL/GenBank/DDBJ whole genome shotgun (WGS) entry which is preliminary data.</text>
</comment>
<dbReference type="RefSeq" id="WP_197010840.1">
    <property type="nucleotide sequence ID" value="NZ_BAABES010000008.1"/>
</dbReference>
<dbReference type="PANTHER" id="PTHR36933">
    <property type="entry name" value="SLL0788 PROTEIN"/>
    <property type="match status" value="1"/>
</dbReference>
<feature type="region of interest" description="Disordered" evidence="1">
    <location>
        <begin position="120"/>
        <end position="152"/>
    </location>
</feature>
<keyword evidence="4" id="KW-1185">Reference proteome</keyword>
<dbReference type="PANTHER" id="PTHR36933:SF1">
    <property type="entry name" value="SLL0788 PROTEIN"/>
    <property type="match status" value="1"/>
</dbReference>
<accession>A0A931DBK2</accession>
<sequence length="224" mass="23805">MRQRIALVAMTSALVAGVLGGCSGGEEPEKAAPKSTMLVPGKPGEPNKTAMMASEPAKPPVAAEVRFVEMMIPHHRQALEMAVLAPERASGEQVKSLAERINLGQKVEISAMEAWLRRNAPKASGGQGGHGGHGGASAPATAGSHAGMPGMATPEQMERLKAARGTEFDRLFLTLMITHHQGALTMVKDAIDKGNDLFVQELVRDVRSSQQAEIDRMRALMPKD</sequence>
<dbReference type="AlphaFoldDB" id="A0A931DBK2"/>
<dbReference type="Pfam" id="PF03713">
    <property type="entry name" value="DUF305"/>
    <property type="match status" value="1"/>
</dbReference>
<feature type="domain" description="DUF305" evidence="2">
    <location>
        <begin position="64"/>
        <end position="220"/>
    </location>
</feature>
<feature type="compositionally biased region" description="Low complexity" evidence="1">
    <location>
        <begin position="136"/>
        <end position="147"/>
    </location>
</feature>
<dbReference type="InterPro" id="IPR012347">
    <property type="entry name" value="Ferritin-like"/>
</dbReference>